<keyword evidence="4" id="KW-1185">Reference proteome</keyword>
<feature type="signal peptide" evidence="1">
    <location>
        <begin position="1"/>
        <end position="28"/>
    </location>
</feature>
<dbReference type="GO" id="GO:0016788">
    <property type="term" value="F:hydrolase activity, acting on ester bonds"/>
    <property type="evidence" value="ECO:0007669"/>
    <property type="project" value="InterPro"/>
</dbReference>
<dbReference type="PANTHER" id="PTHR11575:SF6">
    <property type="entry name" value="2',3'-CYCLIC-NUCLEOTIDE 2'-PHOSPHODIESTERASE_3'-NUCLEOTIDASE"/>
    <property type="match status" value="1"/>
</dbReference>
<evidence type="ECO:0000256" key="1">
    <source>
        <dbReference type="RuleBase" id="RU362119"/>
    </source>
</evidence>
<dbReference type="InterPro" id="IPR029052">
    <property type="entry name" value="Metallo-depent_PP-like"/>
</dbReference>
<dbReference type="STRING" id="1121321.SAMN04488530_10683"/>
<proteinExistence type="inferred from homology"/>
<dbReference type="GO" id="GO:0009166">
    <property type="term" value="P:nucleotide catabolic process"/>
    <property type="evidence" value="ECO:0007669"/>
    <property type="project" value="InterPro"/>
</dbReference>
<dbReference type="Proteomes" id="UP000243255">
    <property type="component" value="Unassembled WGS sequence"/>
</dbReference>
<feature type="chain" id="PRO_5009735422" evidence="1">
    <location>
        <begin position="29"/>
        <end position="470"/>
    </location>
</feature>
<organism evidence="3 4">
    <name type="scientific">Asaccharospora irregularis DSM 2635</name>
    <dbReference type="NCBI Taxonomy" id="1121321"/>
    <lineage>
        <taxon>Bacteria</taxon>
        <taxon>Bacillati</taxon>
        <taxon>Bacillota</taxon>
        <taxon>Clostridia</taxon>
        <taxon>Peptostreptococcales</taxon>
        <taxon>Peptostreptococcaceae</taxon>
        <taxon>Asaccharospora</taxon>
    </lineage>
</organism>
<dbReference type="InterPro" id="IPR006179">
    <property type="entry name" value="5_nucleotidase/apyrase"/>
</dbReference>
<dbReference type="PROSITE" id="PS51257">
    <property type="entry name" value="PROKAR_LIPOPROTEIN"/>
    <property type="match status" value="1"/>
</dbReference>
<name>A0A1M5MAI7_9FIRM</name>
<dbReference type="GO" id="GO:0030288">
    <property type="term" value="C:outer membrane-bounded periplasmic space"/>
    <property type="evidence" value="ECO:0007669"/>
    <property type="project" value="TreeGrafter"/>
</dbReference>
<dbReference type="Pfam" id="PF00149">
    <property type="entry name" value="Metallophos"/>
    <property type="match status" value="1"/>
</dbReference>
<gene>
    <name evidence="3" type="ORF">SAMN04488530_10683</name>
</gene>
<dbReference type="AlphaFoldDB" id="A0A1M5MAI7"/>
<accession>A0A1M5MAI7</accession>
<protein>
    <submittedName>
        <fullName evidence="3">Calcineurin-like phosphoesterase</fullName>
    </submittedName>
</protein>
<keyword evidence="1" id="KW-0732">Signal</keyword>
<evidence type="ECO:0000259" key="2">
    <source>
        <dbReference type="Pfam" id="PF00149"/>
    </source>
</evidence>
<evidence type="ECO:0000313" key="4">
    <source>
        <dbReference type="Proteomes" id="UP000243255"/>
    </source>
</evidence>
<dbReference type="PROSITE" id="PS00785">
    <property type="entry name" value="5_NUCLEOTIDASE_1"/>
    <property type="match status" value="1"/>
</dbReference>
<dbReference type="SUPFAM" id="SSF56300">
    <property type="entry name" value="Metallo-dependent phosphatases"/>
    <property type="match status" value="1"/>
</dbReference>
<dbReference type="PRINTS" id="PR01607">
    <property type="entry name" value="APYRASEFAMLY"/>
</dbReference>
<comment type="similarity">
    <text evidence="1">Belongs to the 5'-nucleotidase family.</text>
</comment>
<dbReference type="Gene3D" id="3.60.21.10">
    <property type="match status" value="1"/>
</dbReference>
<dbReference type="GO" id="GO:0046872">
    <property type="term" value="F:metal ion binding"/>
    <property type="evidence" value="ECO:0007669"/>
    <property type="project" value="InterPro"/>
</dbReference>
<keyword evidence="1" id="KW-0547">Nucleotide-binding</keyword>
<feature type="domain" description="Calcineurin-like phosphoesterase" evidence="2">
    <location>
        <begin position="31"/>
        <end position="279"/>
    </location>
</feature>
<sequence>MKIKKITTMATLSLLVSLISGCSSTKTAEVNVIATTDLHGSIPYEISSYVEEESKKDKNITIVDAGDFFDTESEASLEMINYFDKMRENYENNTNEYVEAPIAKEMKNEVGYDAVVLGNHEFICNDKKSLDYMISDFEKQGIDVLSANTYKKNGENYTKPYIIKDIKTPEGTVKLGILGLTIKEVGEKYDYVENVGLVKAKSRELKDMYGYDGQLYMNDLVTDAKKWVKQMKEDKADIIVATIHSGEKPKKPKNPGNRIQEIAKEVDGIDAIVAGHTHKQISQHDYKSKSGQTVIVTQPGKHGECISKINFQLEKDGEKWSIADKSSELTKFGKKMDEERGWELPVNILYSEKKEITLSEVTPFDWDKAYVFEPGASKEDLYKVVGYKWRKINADERNKWQQILFMKDKKVVCYSYGHEESSNLTIDLDKSYYKDNVATIFPKKNDKFKVKVNKRDEDRGGADIYLKNIK</sequence>
<keyword evidence="1" id="KW-0378">Hydrolase</keyword>
<reference evidence="4" key="1">
    <citation type="submission" date="2016-11" db="EMBL/GenBank/DDBJ databases">
        <authorList>
            <person name="Varghese N."/>
            <person name="Submissions S."/>
        </authorList>
    </citation>
    <scope>NUCLEOTIDE SEQUENCE [LARGE SCALE GENOMIC DNA]</scope>
    <source>
        <strain evidence="4">DSM 2635</strain>
    </source>
</reference>
<dbReference type="GO" id="GO:0000166">
    <property type="term" value="F:nucleotide binding"/>
    <property type="evidence" value="ECO:0007669"/>
    <property type="project" value="UniProtKB-KW"/>
</dbReference>
<dbReference type="InterPro" id="IPR006146">
    <property type="entry name" value="5'-Nucleotdase_CS"/>
</dbReference>
<dbReference type="InterPro" id="IPR004843">
    <property type="entry name" value="Calcineurin-like_PHP"/>
</dbReference>
<dbReference type="PANTHER" id="PTHR11575">
    <property type="entry name" value="5'-NUCLEOTIDASE-RELATED"/>
    <property type="match status" value="1"/>
</dbReference>
<dbReference type="EMBL" id="FQWX01000006">
    <property type="protein sequence ID" value="SHG73909.1"/>
    <property type="molecule type" value="Genomic_DNA"/>
</dbReference>
<evidence type="ECO:0000313" key="3">
    <source>
        <dbReference type="EMBL" id="SHG73909.1"/>
    </source>
</evidence>
<dbReference type="RefSeq" id="WP_073124675.1">
    <property type="nucleotide sequence ID" value="NZ_BAABCH010000022.1"/>
</dbReference>